<dbReference type="Proteomes" id="UP000276991">
    <property type="component" value="Unassembled WGS sequence"/>
</dbReference>
<dbReference type="EMBL" id="UPTC01000332">
    <property type="protein sequence ID" value="VBB28036.1"/>
    <property type="molecule type" value="Genomic_DNA"/>
</dbReference>
<evidence type="ECO:0000313" key="2">
    <source>
        <dbReference type="EMBL" id="VBB28036.1"/>
    </source>
</evidence>
<accession>A0A498SAY6</accession>
<organism evidence="2 3">
    <name type="scientific">Acanthocheilonema viteae</name>
    <name type="common">Filarial nematode worm</name>
    <name type="synonym">Dipetalonema viteae</name>
    <dbReference type="NCBI Taxonomy" id="6277"/>
    <lineage>
        <taxon>Eukaryota</taxon>
        <taxon>Metazoa</taxon>
        <taxon>Ecdysozoa</taxon>
        <taxon>Nematoda</taxon>
        <taxon>Chromadorea</taxon>
        <taxon>Rhabditida</taxon>
        <taxon>Spirurina</taxon>
        <taxon>Spiruromorpha</taxon>
        <taxon>Filarioidea</taxon>
        <taxon>Onchocercidae</taxon>
        <taxon>Acanthocheilonema</taxon>
    </lineage>
</organism>
<dbReference type="STRING" id="6277.A0A498SAY6"/>
<reference evidence="2 3" key="1">
    <citation type="submission" date="2018-08" db="EMBL/GenBank/DDBJ databases">
        <authorList>
            <person name="Laetsch R D."/>
            <person name="Stevens L."/>
            <person name="Kumar S."/>
            <person name="Blaxter L. M."/>
        </authorList>
    </citation>
    <scope>NUCLEOTIDE SEQUENCE [LARGE SCALE GENOMIC DNA]</scope>
</reference>
<proteinExistence type="predicted"/>
<dbReference type="OrthoDB" id="5912039at2759"/>
<dbReference type="AlphaFoldDB" id="A0A498SAY6"/>
<evidence type="ECO:0000313" key="3">
    <source>
        <dbReference type="Proteomes" id="UP000276991"/>
    </source>
</evidence>
<keyword evidence="3" id="KW-1185">Reference proteome</keyword>
<gene>
    <name evidence="2" type="ORF">NAV_LOCUS2866</name>
</gene>
<evidence type="ECO:0000256" key="1">
    <source>
        <dbReference type="SAM" id="MobiDB-lite"/>
    </source>
</evidence>
<name>A0A498SAY6_ACAVI</name>
<protein>
    <submittedName>
        <fullName evidence="2">Uncharacterized protein</fullName>
    </submittedName>
</protein>
<feature type="region of interest" description="Disordered" evidence="1">
    <location>
        <begin position="71"/>
        <end position="102"/>
    </location>
</feature>
<sequence length="372" mass="41817">MCLRPNLQPPYCEQYEVTSDSITVMSPKLRETAISEQRHRSLVSEVDESTDELVEIPGPQIIHPVLIESPPSSHIQSEMKPGEHSSGSVKGEAEWTRSPTTPHIPLISLDRHDIEDLPPDAFEVTFPPFITVVPRLFTTIDSTERGLLPIRPVRSKKIETGELRRIKLLNLYRYYLRKPSCRRRIDKLSVNRNEQSYLHFRFTTSLVQTSLPIGQLRQSRLTMESGSIHFSLLIFIIINLFHVLYAQQLTPIIGGKCDINSADVPIGGKETQFFLKCEQSLQSETGKGVWVVKSRILSTTASTIAQTSSPATIATALSIDNKQQSQQSFKSDNIICVEDKSARDGDPCLVSPICLQREQGQLSSNYLQCDQT</sequence>